<gene>
    <name evidence="1" type="ORF">XAT740_LOCUS1695</name>
</gene>
<dbReference type="AlphaFoldDB" id="A0A813R3Y8"/>
<comment type="caution">
    <text evidence="1">The sequence shown here is derived from an EMBL/GenBank/DDBJ whole genome shotgun (WGS) entry which is preliminary data.</text>
</comment>
<dbReference type="EMBL" id="CAJNOR010000054">
    <property type="protein sequence ID" value="CAF0775756.1"/>
    <property type="molecule type" value="Genomic_DNA"/>
</dbReference>
<accession>A0A813R3Y8</accession>
<name>A0A813R3Y8_ADIRI</name>
<keyword evidence="2" id="KW-1185">Reference proteome</keyword>
<proteinExistence type="predicted"/>
<sequence>MKQASGGHENETEKQQSHLAKVGRWCTNLCQQDRSDDDEPNQQEDVNLNTFMQTIRSEELPTKLFPLKHLYTRARMLDKNSVALACNSQYILVKQRPYLRLLNKQLSIVKEIPWTYEFVEMCWSLTLRKFFLITEKIIFTLNDFDLRLDQCKISCDNNTQWTYGACSTTHLYLSTGDMFTCVYEYTLQPSIEFVKEWKIDRLHPQYEGILNYICANDQLAMIISNTHMLQRRFEVHSLATYERLWSIRLNAVARCCSIFGNQWMVMELLNPRLLHVSSDGKILQEHQMKSTPEETVWNALQVDKNIILTFTMANLNVYKLW</sequence>
<dbReference type="Proteomes" id="UP000663828">
    <property type="component" value="Unassembled WGS sequence"/>
</dbReference>
<reference evidence="1" key="1">
    <citation type="submission" date="2021-02" db="EMBL/GenBank/DDBJ databases">
        <authorList>
            <person name="Nowell W R."/>
        </authorList>
    </citation>
    <scope>NUCLEOTIDE SEQUENCE</scope>
</reference>
<evidence type="ECO:0000313" key="1">
    <source>
        <dbReference type="EMBL" id="CAF0775756.1"/>
    </source>
</evidence>
<protein>
    <submittedName>
        <fullName evidence="1">Uncharacterized protein</fullName>
    </submittedName>
</protein>
<evidence type="ECO:0000313" key="2">
    <source>
        <dbReference type="Proteomes" id="UP000663828"/>
    </source>
</evidence>
<organism evidence="1 2">
    <name type="scientific">Adineta ricciae</name>
    <name type="common">Rotifer</name>
    <dbReference type="NCBI Taxonomy" id="249248"/>
    <lineage>
        <taxon>Eukaryota</taxon>
        <taxon>Metazoa</taxon>
        <taxon>Spiralia</taxon>
        <taxon>Gnathifera</taxon>
        <taxon>Rotifera</taxon>
        <taxon>Eurotatoria</taxon>
        <taxon>Bdelloidea</taxon>
        <taxon>Adinetida</taxon>
        <taxon>Adinetidae</taxon>
        <taxon>Adineta</taxon>
    </lineage>
</organism>